<organism evidence="6 7">
    <name type="scientific">Bemisia tabaci</name>
    <name type="common">Sweetpotato whitefly</name>
    <name type="synonym">Aleurodes tabaci</name>
    <dbReference type="NCBI Taxonomy" id="7038"/>
    <lineage>
        <taxon>Eukaryota</taxon>
        <taxon>Metazoa</taxon>
        <taxon>Ecdysozoa</taxon>
        <taxon>Arthropoda</taxon>
        <taxon>Hexapoda</taxon>
        <taxon>Insecta</taxon>
        <taxon>Pterygota</taxon>
        <taxon>Neoptera</taxon>
        <taxon>Paraneoptera</taxon>
        <taxon>Hemiptera</taxon>
        <taxon>Sternorrhyncha</taxon>
        <taxon>Aleyrodoidea</taxon>
        <taxon>Aleyrodidae</taxon>
        <taxon>Aleyrodinae</taxon>
        <taxon>Bemisia</taxon>
    </lineage>
</organism>
<keyword evidence="3" id="KW-0732">Signal</keyword>
<dbReference type="InterPro" id="IPR025660">
    <property type="entry name" value="Pept_his_AS"/>
</dbReference>
<dbReference type="CDD" id="cd02248">
    <property type="entry name" value="Peptidase_C1A"/>
    <property type="match status" value="1"/>
</dbReference>
<dbReference type="GO" id="GO:0008234">
    <property type="term" value="F:cysteine-type peptidase activity"/>
    <property type="evidence" value="ECO:0007669"/>
    <property type="project" value="InterPro"/>
</dbReference>
<evidence type="ECO:0000259" key="4">
    <source>
        <dbReference type="SMART" id="SM00645"/>
    </source>
</evidence>
<accession>A0A9P0AA55</accession>
<dbReference type="GO" id="GO:0006508">
    <property type="term" value="P:proteolysis"/>
    <property type="evidence" value="ECO:0007669"/>
    <property type="project" value="InterPro"/>
</dbReference>
<keyword evidence="2" id="KW-1015">Disulfide bond</keyword>
<feature type="domain" description="Peptidase C1A papain C-terminal" evidence="4">
    <location>
        <begin position="145"/>
        <end position="368"/>
    </location>
</feature>
<dbReference type="InterPro" id="IPR000668">
    <property type="entry name" value="Peptidase_C1A_C"/>
</dbReference>
<dbReference type="InterPro" id="IPR038765">
    <property type="entry name" value="Papain-like_cys_pep_sf"/>
</dbReference>
<feature type="domain" description="Cathepsin propeptide inhibitor" evidence="5">
    <location>
        <begin position="59"/>
        <end position="116"/>
    </location>
</feature>
<evidence type="ECO:0000256" key="3">
    <source>
        <dbReference type="SAM" id="SignalP"/>
    </source>
</evidence>
<evidence type="ECO:0000313" key="6">
    <source>
        <dbReference type="EMBL" id="CAH0387063.1"/>
    </source>
</evidence>
<dbReference type="SMART" id="SM00848">
    <property type="entry name" value="Inhibitor_I29"/>
    <property type="match status" value="1"/>
</dbReference>
<evidence type="ECO:0000256" key="1">
    <source>
        <dbReference type="ARBA" id="ARBA00008455"/>
    </source>
</evidence>
<dbReference type="Gene3D" id="3.90.70.10">
    <property type="entry name" value="Cysteine proteinases"/>
    <property type="match status" value="1"/>
</dbReference>
<feature type="signal peptide" evidence="3">
    <location>
        <begin position="1"/>
        <end position="23"/>
    </location>
</feature>
<dbReference type="FunFam" id="3.90.70.10:FF:000103">
    <property type="entry name" value="Hypothetical LOC496748"/>
    <property type="match status" value="1"/>
</dbReference>
<evidence type="ECO:0000313" key="7">
    <source>
        <dbReference type="Proteomes" id="UP001152759"/>
    </source>
</evidence>
<dbReference type="Proteomes" id="UP001152759">
    <property type="component" value="Chromosome 3"/>
</dbReference>
<dbReference type="EMBL" id="OU963864">
    <property type="protein sequence ID" value="CAH0387063.1"/>
    <property type="molecule type" value="Genomic_DNA"/>
</dbReference>
<name>A0A9P0AA55_BEMTA</name>
<dbReference type="PROSITE" id="PS00639">
    <property type="entry name" value="THIOL_PROTEASE_HIS"/>
    <property type="match status" value="1"/>
</dbReference>
<dbReference type="Pfam" id="PF08246">
    <property type="entry name" value="Inhibitor_I29"/>
    <property type="match status" value="1"/>
</dbReference>
<dbReference type="AlphaFoldDB" id="A0A9P0AA55"/>
<gene>
    <name evidence="6" type="ORF">BEMITA_LOCUS6120</name>
</gene>
<sequence>MSGIAIFLLVELLALIGVHEIGCDVKFRNQDAVLEDFEITKSEKVHYGSLDEQAVRNLFDNFIREHNKEYKSHEEKERRLKLFVQNLKKYDILNEADMGTAVYGIDEFSDMSEEEFKEKMLLKTKYTRKAEADGAHALNIEDLKIPQNFDWRTKSAVSPVKSQGYHCGSCWAFATVAVLESLYYLKHKKMEIFSEQQLVDCDPESYGCAGGLMSDAVNYIKSAGGLELNETYPYKAQTEPCHQNSTNFVLKVKDLVPLPRNEERKVARWLFKNGPVKVAVDSNAMYGYKDGIAHPPESMCSKIEADLNHEITLVGYGVQVERANGRKKKIPYWIAKNSWGEKWGAKGYYYLYRGDSSCGVAVDPHSAEIE</sequence>
<dbReference type="InterPro" id="IPR013128">
    <property type="entry name" value="Peptidase_C1A"/>
</dbReference>
<dbReference type="InterPro" id="IPR039417">
    <property type="entry name" value="Peptidase_C1A_papain-like"/>
</dbReference>
<protein>
    <submittedName>
        <fullName evidence="6">Uncharacterized protein</fullName>
    </submittedName>
</protein>
<dbReference type="PROSITE" id="PS00640">
    <property type="entry name" value="THIOL_PROTEASE_ASN"/>
    <property type="match status" value="1"/>
</dbReference>
<dbReference type="InterPro" id="IPR025661">
    <property type="entry name" value="Pept_asp_AS"/>
</dbReference>
<dbReference type="PRINTS" id="PR00705">
    <property type="entry name" value="PAPAIN"/>
</dbReference>
<dbReference type="KEGG" id="btab:109039072"/>
<feature type="chain" id="PRO_5040353503" evidence="3">
    <location>
        <begin position="24"/>
        <end position="370"/>
    </location>
</feature>
<dbReference type="SMART" id="SM00645">
    <property type="entry name" value="Pept_C1"/>
    <property type="match status" value="1"/>
</dbReference>
<dbReference type="PANTHER" id="PTHR12411">
    <property type="entry name" value="CYSTEINE PROTEASE FAMILY C1-RELATED"/>
    <property type="match status" value="1"/>
</dbReference>
<dbReference type="Pfam" id="PF00112">
    <property type="entry name" value="Peptidase_C1"/>
    <property type="match status" value="1"/>
</dbReference>
<proteinExistence type="inferred from homology"/>
<reference evidence="6" key="1">
    <citation type="submission" date="2021-12" db="EMBL/GenBank/DDBJ databases">
        <authorList>
            <person name="King R."/>
        </authorList>
    </citation>
    <scope>NUCLEOTIDE SEQUENCE</scope>
</reference>
<dbReference type="InterPro" id="IPR013201">
    <property type="entry name" value="Prot_inhib_I29"/>
</dbReference>
<dbReference type="SUPFAM" id="SSF54001">
    <property type="entry name" value="Cysteine proteinases"/>
    <property type="match status" value="1"/>
</dbReference>
<evidence type="ECO:0000256" key="2">
    <source>
        <dbReference type="ARBA" id="ARBA00023157"/>
    </source>
</evidence>
<comment type="similarity">
    <text evidence="1">Belongs to the peptidase C1 family.</text>
</comment>
<keyword evidence="7" id="KW-1185">Reference proteome</keyword>
<evidence type="ECO:0000259" key="5">
    <source>
        <dbReference type="SMART" id="SM00848"/>
    </source>
</evidence>